<dbReference type="GO" id="GO:0032264">
    <property type="term" value="P:IMP salvage"/>
    <property type="evidence" value="ECO:0007669"/>
    <property type="project" value="UniProtKB-UniPathway"/>
</dbReference>
<dbReference type="GO" id="GO:0000166">
    <property type="term" value="F:nucleotide binding"/>
    <property type="evidence" value="ECO:0007669"/>
    <property type="project" value="UniProtKB-KW"/>
</dbReference>
<keyword evidence="10 15" id="KW-0660">Purine salvage</keyword>
<evidence type="ECO:0000256" key="3">
    <source>
        <dbReference type="ARBA" id="ARBA00004669"/>
    </source>
</evidence>
<sequence length="184" mass="20409">MEVLIGSDAIQSRVREIGRQIARDHPAGVPLLIGVLRGCVIFMADLMKSLPIPHEIDFISVSSYEHSSQSSGTPRLVKDIGRDIAGRDVIIVEDIVDTGYTLEFLRRTFLARNPASLKTVALLDKRPRRECPVPIDYIGFEIPDRFVVGYGLDFAERFRHLPYVAALSPEELLPQPTARSVGAA</sequence>
<comment type="caution">
    <text evidence="17">The sequence shown here is derived from an EMBL/GenBank/DDBJ whole genome shotgun (WGS) entry which is preliminary data.</text>
</comment>
<dbReference type="FunFam" id="3.40.50.2020:FF:000006">
    <property type="entry name" value="Hypoxanthine phosphoribosyltransferase"/>
    <property type="match status" value="1"/>
</dbReference>
<gene>
    <name evidence="17" type="primary">hpt</name>
    <name evidence="17" type="ORF">E6K74_00205</name>
    <name evidence="18" type="ORF">E6K77_06230</name>
</gene>
<dbReference type="EMBL" id="VBOX01000066">
    <property type="protein sequence ID" value="TMQ62923.1"/>
    <property type="molecule type" value="Genomic_DNA"/>
</dbReference>
<dbReference type="GO" id="GO:0006166">
    <property type="term" value="P:purine ribonucleoside salvage"/>
    <property type="evidence" value="ECO:0007669"/>
    <property type="project" value="UniProtKB-KW"/>
</dbReference>
<evidence type="ECO:0000256" key="4">
    <source>
        <dbReference type="ARBA" id="ARBA00008391"/>
    </source>
</evidence>
<dbReference type="GO" id="GO:0006178">
    <property type="term" value="P:guanine salvage"/>
    <property type="evidence" value="ECO:0007669"/>
    <property type="project" value="TreeGrafter"/>
</dbReference>
<comment type="catalytic activity">
    <reaction evidence="13">
        <text>GMP + diphosphate = guanine + 5-phospho-alpha-D-ribose 1-diphosphate</text>
        <dbReference type="Rhea" id="RHEA:25424"/>
        <dbReference type="ChEBI" id="CHEBI:16235"/>
        <dbReference type="ChEBI" id="CHEBI:33019"/>
        <dbReference type="ChEBI" id="CHEBI:58017"/>
        <dbReference type="ChEBI" id="CHEBI:58115"/>
        <dbReference type="EC" id="2.4.2.8"/>
    </reaction>
    <physiologicalReaction direction="right-to-left" evidence="13">
        <dbReference type="Rhea" id="RHEA:25426"/>
    </physiologicalReaction>
</comment>
<comment type="catalytic activity">
    <reaction evidence="14">
        <text>IMP + diphosphate = hypoxanthine + 5-phospho-alpha-D-ribose 1-diphosphate</text>
        <dbReference type="Rhea" id="RHEA:17973"/>
        <dbReference type="ChEBI" id="CHEBI:17368"/>
        <dbReference type="ChEBI" id="CHEBI:33019"/>
        <dbReference type="ChEBI" id="CHEBI:58017"/>
        <dbReference type="ChEBI" id="CHEBI:58053"/>
        <dbReference type="EC" id="2.4.2.8"/>
    </reaction>
    <physiologicalReaction direction="right-to-left" evidence="14">
        <dbReference type="Rhea" id="RHEA:17975"/>
    </physiologicalReaction>
</comment>
<evidence type="ECO:0000256" key="10">
    <source>
        <dbReference type="ARBA" id="ARBA00022726"/>
    </source>
</evidence>
<evidence type="ECO:0000256" key="9">
    <source>
        <dbReference type="ARBA" id="ARBA00022723"/>
    </source>
</evidence>
<keyword evidence="11 15" id="KW-0547">Nucleotide-binding</keyword>
<dbReference type="EC" id="2.4.2.8" evidence="5 15"/>
<dbReference type="GO" id="GO:0000287">
    <property type="term" value="F:magnesium ion binding"/>
    <property type="evidence" value="ECO:0007669"/>
    <property type="project" value="TreeGrafter"/>
</dbReference>
<dbReference type="AlphaFoldDB" id="A0A538SYC5"/>
<keyword evidence="7 15" id="KW-0328">Glycosyltransferase</keyword>
<feature type="domain" description="Phosphoribosyltransferase" evidence="16">
    <location>
        <begin position="9"/>
        <end position="154"/>
    </location>
</feature>
<dbReference type="UniPathway" id="UPA00591">
    <property type="reaction ID" value="UER00648"/>
</dbReference>
<dbReference type="InterPro" id="IPR050408">
    <property type="entry name" value="HGPRT"/>
</dbReference>
<evidence type="ECO:0000256" key="12">
    <source>
        <dbReference type="ARBA" id="ARBA00022842"/>
    </source>
</evidence>
<evidence type="ECO:0000256" key="1">
    <source>
        <dbReference type="ARBA" id="ARBA00001946"/>
    </source>
</evidence>
<protein>
    <recommendedName>
        <fullName evidence="5 15">Hypoxanthine phosphoribosyltransferase</fullName>
        <ecNumber evidence="5 15">2.4.2.8</ecNumber>
    </recommendedName>
</protein>
<dbReference type="GO" id="GO:0004422">
    <property type="term" value="F:hypoxanthine phosphoribosyltransferase activity"/>
    <property type="evidence" value="ECO:0007669"/>
    <property type="project" value="InterPro"/>
</dbReference>
<evidence type="ECO:0000256" key="8">
    <source>
        <dbReference type="ARBA" id="ARBA00022679"/>
    </source>
</evidence>
<dbReference type="GO" id="GO:0046100">
    <property type="term" value="P:hypoxanthine metabolic process"/>
    <property type="evidence" value="ECO:0007669"/>
    <property type="project" value="TreeGrafter"/>
</dbReference>
<comment type="cofactor">
    <cofactor evidence="1 15">
        <name>Mg(2+)</name>
        <dbReference type="ChEBI" id="CHEBI:18420"/>
    </cofactor>
</comment>
<proteinExistence type="inferred from homology"/>
<dbReference type="Proteomes" id="UP000317366">
    <property type="component" value="Unassembled WGS sequence"/>
</dbReference>
<evidence type="ECO:0000256" key="5">
    <source>
        <dbReference type="ARBA" id="ARBA00011895"/>
    </source>
</evidence>
<keyword evidence="9 15" id="KW-0479">Metal-binding</keyword>
<accession>A0A538SYC5</accession>
<dbReference type="InterPro" id="IPR005904">
    <property type="entry name" value="Hxn_phspho_trans"/>
</dbReference>
<evidence type="ECO:0000256" key="7">
    <source>
        <dbReference type="ARBA" id="ARBA00022676"/>
    </source>
</evidence>
<dbReference type="EMBL" id="VBOU01000001">
    <property type="protein sequence ID" value="TMQ56396.1"/>
    <property type="molecule type" value="Genomic_DNA"/>
</dbReference>
<evidence type="ECO:0000256" key="13">
    <source>
        <dbReference type="ARBA" id="ARBA00048811"/>
    </source>
</evidence>
<comment type="pathway">
    <text evidence="3 15">Purine metabolism; IMP biosynthesis via salvage pathway; IMP from hypoxanthine: step 1/1.</text>
</comment>
<evidence type="ECO:0000259" key="16">
    <source>
        <dbReference type="Pfam" id="PF00156"/>
    </source>
</evidence>
<dbReference type="Pfam" id="PF00156">
    <property type="entry name" value="Pribosyltran"/>
    <property type="match status" value="1"/>
</dbReference>
<dbReference type="Proteomes" id="UP000319829">
    <property type="component" value="Unassembled WGS sequence"/>
</dbReference>
<dbReference type="InterPro" id="IPR000836">
    <property type="entry name" value="PRTase_dom"/>
</dbReference>
<evidence type="ECO:0000313" key="19">
    <source>
        <dbReference type="Proteomes" id="UP000317366"/>
    </source>
</evidence>
<comment type="similarity">
    <text evidence="4 15">Belongs to the purine/pyrimidine phosphoribosyltransferase family.</text>
</comment>
<evidence type="ECO:0000256" key="15">
    <source>
        <dbReference type="RuleBase" id="RU364099"/>
    </source>
</evidence>
<evidence type="ECO:0000256" key="11">
    <source>
        <dbReference type="ARBA" id="ARBA00022741"/>
    </source>
</evidence>
<keyword evidence="12 15" id="KW-0460">Magnesium</keyword>
<reference evidence="19 20" key="1">
    <citation type="journal article" date="2019" name="Nat. Microbiol.">
        <title>Mediterranean grassland soil C-N compound turnover is dependent on rainfall and depth, and is mediated by genomically divergent microorganisms.</title>
        <authorList>
            <person name="Diamond S."/>
            <person name="Andeer P.F."/>
            <person name="Li Z."/>
            <person name="Crits-Christoph A."/>
            <person name="Burstein D."/>
            <person name="Anantharaman K."/>
            <person name="Lane K.R."/>
            <person name="Thomas B.C."/>
            <person name="Pan C."/>
            <person name="Northen T.R."/>
            <person name="Banfield J.F."/>
        </authorList>
    </citation>
    <scope>NUCLEOTIDE SEQUENCE [LARGE SCALE GENOMIC DNA]</scope>
    <source>
        <strain evidence="17">WS_4</strain>
        <strain evidence="18">WS_7</strain>
    </source>
</reference>
<dbReference type="GO" id="GO:0052657">
    <property type="term" value="F:guanine phosphoribosyltransferase activity"/>
    <property type="evidence" value="ECO:0007669"/>
    <property type="project" value="UniProtKB-ARBA"/>
</dbReference>
<dbReference type="NCBIfam" id="TIGR01203">
    <property type="entry name" value="HGPRTase"/>
    <property type="match status" value="1"/>
</dbReference>
<evidence type="ECO:0000313" key="20">
    <source>
        <dbReference type="Proteomes" id="UP000319829"/>
    </source>
</evidence>
<dbReference type="SUPFAM" id="SSF53271">
    <property type="entry name" value="PRTase-like"/>
    <property type="match status" value="1"/>
</dbReference>
<evidence type="ECO:0000313" key="17">
    <source>
        <dbReference type="EMBL" id="TMQ56396.1"/>
    </source>
</evidence>
<keyword evidence="6 15" id="KW-0963">Cytoplasm</keyword>
<dbReference type="Gene3D" id="3.40.50.2020">
    <property type="match status" value="1"/>
</dbReference>
<organism evidence="17 20">
    <name type="scientific">Eiseniibacteriota bacterium</name>
    <dbReference type="NCBI Taxonomy" id="2212470"/>
    <lineage>
        <taxon>Bacteria</taxon>
        <taxon>Candidatus Eiseniibacteriota</taxon>
    </lineage>
</organism>
<evidence type="ECO:0000256" key="14">
    <source>
        <dbReference type="ARBA" id="ARBA00049402"/>
    </source>
</evidence>
<dbReference type="PANTHER" id="PTHR43340">
    <property type="entry name" value="HYPOXANTHINE-GUANINE PHOSPHORIBOSYLTRANSFERASE"/>
    <property type="match status" value="1"/>
</dbReference>
<dbReference type="InterPro" id="IPR029057">
    <property type="entry name" value="PRTase-like"/>
</dbReference>
<dbReference type="GO" id="GO:0032263">
    <property type="term" value="P:GMP salvage"/>
    <property type="evidence" value="ECO:0007669"/>
    <property type="project" value="TreeGrafter"/>
</dbReference>
<keyword evidence="8 15" id="KW-0808">Transferase</keyword>
<dbReference type="CDD" id="cd06223">
    <property type="entry name" value="PRTases_typeI"/>
    <property type="match status" value="1"/>
</dbReference>
<name>A0A538SYC5_UNCEI</name>
<dbReference type="GO" id="GO:0005829">
    <property type="term" value="C:cytosol"/>
    <property type="evidence" value="ECO:0007669"/>
    <property type="project" value="TreeGrafter"/>
</dbReference>
<evidence type="ECO:0000256" key="6">
    <source>
        <dbReference type="ARBA" id="ARBA00022490"/>
    </source>
</evidence>
<evidence type="ECO:0000256" key="2">
    <source>
        <dbReference type="ARBA" id="ARBA00004496"/>
    </source>
</evidence>
<evidence type="ECO:0000313" key="18">
    <source>
        <dbReference type="EMBL" id="TMQ62923.1"/>
    </source>
</evidence>
<comment type="subcellular location">
    <subcellularLocation>
        <location evidence="2 15">Cytoplasm</location>
    </subcellularLocation>
</comment>
<dbReference type="PANTHER" id="PTHR43340:SF1">
    <property type="entry name" value="HYPOXANTHINE PHOSPHORIBOSYLTRANSFERASE"/>
    <property type="match status" value="1"/>
</dbReference>